<keyword evidence="2" id="KW-1185">Reference proteome</keyword>
<dbReference type="Proteomes" id="UP000724584">
    <property type="component" value="Unassembled WGS sequence"/>
</dbReference>
<accession>A0ACB7P569</accession>
<comment type="caution">
    <text evidence="1">The sequence shown here is derived from an EMBL/GenBank/DDBJ whole genome shotgun (WGS) entry which is preliminary data.</text>
</comment>
<gene>
    <name evidence="1" type="ORF">F5144DRAFT_613352</name>
</gene>
<dbReference type="EMBL" id="JAGIZQ010000005">
    <property type="protein sequence ID" value="KAH6627470.1"/>
    <property type="molecule type" value="Genomic_DNA"/>
</dbReference>
<name>A0ACB7P569_9PEZI</name>
<proteinExistence type="predicted"/>
<evidence type="ECO:0000313" key="2">
    <source>
        <dbReference type="Proteomes" id="UP000724584"/>
    </source>
</evidence>
<evidence type="ECO:0000313" key="1">
    <source>
        <dbReference type="EMBL" id="KAH6627470.1"/>
    </source>
</evidence>
<sequence length="713" mass="80010">MSCLQERRVWTHGSDFNGNPCLLNVCCNTWGQYGTTADICVISKSATCAPGTAAPGKSDCIRNYGRDVVKGPPPRKKIRIPYYESWNFNRGCINMWVDQIDTNSFTHVHSAFANVTAGDWKVEITDSDDPLNGMNYYLWDYNNKCTFPGCETGNCLRSYVNETETKDALSIITKAGAPSNKVVVGVASCGRSFKMDQAGFDSEGCKFTGSPRQSEGRKGRFNKHWKKEGSNVLVYNDTEWVAYMDYDVKKARERFHDSYNFAGTTDWAVNLQASYDGTGGDYYAENETWINDNYRISCTAAASPSSLEELQDLMSRLPAYCIEQYLVDIQVGILEGSLRKYKDLIDDDYDNKFRVYEKYVKTQIPEQIDTFMVSDKVDKYFKCQETICDYYDCAPPPPVDMPACPKFQFPLEMLDRTPIPNATFTLTDPAGFYRDLADTWGIDQAWVRFGKRHMRTNNGCQYAGKDVLKCQDRQDNWFRGYPLPDDAKIDIYNPKQILGDSFARVSGMLERFRIVRRFAQWDELMLPSDLVDATALPAFAAEEAIASMKRIVDTADDIVKAQREEFIFGFLTGLLFWIPFVGEAVGAVGLTTARTLLRLIGSVGDAGMAVHDVVDDPDNAFMSVFGYLMGAGVGRAGFRKAAISKRGMSGRELDGLGNVKVWSFWFECAGMGEGLAMMPPPLVSNWIGACEPTRKLWRQHANRKDGGPVVATL</sequence>
<protein>
    <submittedName>
        <fullName evidence="1">Uncharacterized protein</fullName>
    </submittedName>
</protein>
<organism evidence="1 2">
    <name type="scientific">Chaetomium tenue</name>
    <dbReference type="NCBI Taxonomy" id="1854479"/>
    <lineage>
        <taxon>Eukaryota</taxon>
        <taxon>Fungi</taxon>
        <taxon>Dikarya</taxon>
        <taxon>Ascomycota</taxon>
        <taxon>Pezizomycotina</taxon>
        <taxon>Sordariomycetes</taxon>
        <taxon>Sordariomycetidae</taxon>
        <taxon>Sordariales</taxon>
        <taxon>Chaetomiaceae</taxon>
        <taxon>Chaetomium</taxon>
    </lineage>
</organism>
<reference evidence="1 2" key="1">
    <citation type="journal article" date="2021" name="Nat. Commun.">
        <title>Genetic determinants of endophytism in the Arabidopsis root mycobiome.</title>
        <authorList>
            <person name="Mesny F."/>
            <person name="Miyauchi S."/>
            <person name="Thiergart T."/>
            <person name="Pickel B."/>
            <person name="Atanasova L."/>
            <person name="Karlsson M."/>
            <person name="Huettel B."/>
            <person name="Barry K.W."/>
            <person name="Haridas S."/>
            <person name="Chen C."/>
            <person name="Bauer D."/>
            <person name="Andreopoulos W."/>
            <person name="Pangilinan J."/>
            <person name="LaButti K."/>
            <person name="Riley R."/>
            <person name="Lipzen A."/>
            <person name="Clum A."/>
            <person name="Drula E."/>
            <person name="Henrissat B."/>
            <person name="Kohler A."/>
            <person name="Grigoriev I.V."/>
            <person name="Martin F.M."/>
            <person name="Hacquard S."/>
        </authorList>
    </citation>
    <scope>NUCLEOTIDE SEQUENCE [LARGE SCALE GENOMIC DNA]</scope>
    <source>
        <strain evidence="1 2">MPI-SDFR-AT-0079</strain>
    </source>
</reference>